<evidence type="ECO:0000256" key="1">
    <source>
        <dbReference type="SAM" id="MobiDB-lite"/>
    </source>
</evidence>
<accession>X6NK09</accession>
<gene>
    <name evidence="3" type="ORF">RFI_11078</name>
</gene>
<feature type="region of interest" description="Disordered" evidence="1">
    <location>
        <begin position="373"/>
        <end position="448"/>
    </location>
</feature>
<keyword evidence="4" id="KW-1185">Reference proteome</keyword>
<organism evidence="3 4">
    <name type="scientific">Reticulomyxa filosa</name>
    <dbReference type="NCBI Taxonomy" id="46433"/>
    <lineage>
        <taxon>Eukaryota</taxon>
        <taxon>Sar</taxon>
        <taxon>Rhizaria</taxon>
        <taxon>Retaria</taxon>
        <taxon>Foraminifera</taxon>
        <taxon>Monothalamids</taxon>
        <taxon>Reticulomyxidae</taxon>
        <taxon>Reticulomyxa</taxon>
    </lineage>
</organism>
<feature type="transmembrane region" description="Helical" evidence="2">
    <location>
        <begin position="156"/>
        <end position="176"/>
    </location>
</feature>
<evidence type="ECO:0000313" key="3">
    <source>
        <dbReference type="EMBL" id="ETO26059.1"/>
    </source>
</evidence>
<dbReference type="AlphaFoldDB" id="X6NK09"/>
<name>X6NK09_RETFI</name>
<protein>
    <submittedName>
        <fullName evidence="3">Uncharacterized protein</fullName>
    </submittedName>
</protein>
<comment type="caution">
    <text evidence="3">The sequence shown here is derived from an EMBL/GenBank/DDBJ whole genome shotgun (WGS) entry which is preliminary data.</text>
</comment>
<evidence type="ECO:0000256" key="2">
    <source>
        <dbReference type="SAM" id="Phobius"/>
    </source>
</evidence>
<dbReference type="Proteomes" id="UP000023152">
    <property type="component" value="Unassembled WGS sequence"/>
</dbReference>
<sequence>MAVTGKTLEEVKRYYECFWRNYTKMEGYEKLIERINLARSKSEELSNFKTLLQKKIPRQGAEVLNRTKLIYQLKEKPDIKMNGFTLQSDRFLLAKVLELGFDAWDIIKMHLLQHKAFRFGKKKKKKKCFFFLQIQIQTVIYSLGMFQLFYVCMITYTLHFGTYMLWVTLTTNYFAFANVLHERSVFEIANSNRTNAFKNENEDENENKNKTQVRKVDKSKNCKDKNKGENNSKSKSKSKNKNKDKNKRKKNKDKNDNSQTKNEKKKKCDIENKKFKNTKTVRNIEKKHKSKKKKICTFFFKKEKMDRFRKKTSLDGLCPGTVLMYKRDGQWRKSQIVEESTSRGFYNIKDFDNEDENEVWCANLLTIPFEIVENPSTVPDGNTSQKNSETTEMETTAPQPQSEVSETATDKDTTNAPPKNRRRNGRKRKRSVEPNQEALQPESKRVRT</sequence>
<dbReference type="EMBL" id="ASPP01008113">
    <property type="protein sequence ID" value="ETO26059.1"/>
    <property type="molecule type" value="Genomic_DNA"/>
</dbReference>
<keyword evidence="2" id="KW-0812">Transmembrane</keyword>
<feature type="compositionally biased region" description="Basic residues" evidence="1">
    <location>
        <begin position="419"/>
        <end position="430"/>
    </location>
</feature>
<dbReference type="Gene3D" id="1.10.10.60">
    <property type="entry name" value="Homeodomain-like"/>
    <property type="match status" value="1"/>
</dbReference>
<dbReference type="InterPro" id="IPR009057">
    <property type="entry name" value="Homeodomain-like_sf"/>
</dbReference>
<keyword evidence="2" id="KW-0472">Membrane</keyword>
<feature type="transmembrane region" description="Helical" evidence="2">
    <location>
        <begin position="128"/>
        <end position="150"/>
    </location>
</feature>
<feature type="region of interest" description="Disordered" evidence="1">
    <location>
        <begin position="197"/>
        <end position="271"/>
    </location>
</feature>
<feature type="compositionally biased region" description="Basic residues" evidence="1">
    <location>
        <begin position="234"/>
        <end position="252"/>
    </location>
</feature>
<dbReference type="SUPFAM" id="SSF46689">
    <property type="entry name" value="Homeodomain-like"/>
    <property type="match status" value="1"/>
</dbReference>
<evidence type="ECO:0000313" key="4">
    <source>
        <dbReference type="Proteomes" id="UP000023152"/>
    </source>
</evidence>
<reference evidence="3 4" key="1">
    <citation type="journal article" date="2013" name="Curr. Biol.">
        <title>The Genome of the Foraminiferan Reticulomyxa filosa.</title>
        <authorList>
            <person name="Glockner G."/>
            <person name="Hulsmann N."/>
            <person name="Schleicher M."/>
            <person name="Noegel A.A."/>
            <person name="Eichinger L."/>
            <person name="Gallinger C."/>
            <person name="Pawlowski J."/>
            <person name="Sierra R."/>
            <person name="Euteneuer U."/>
            <person name="Pillet L."/>
            <person name="Moustafa A."/>
            <person name="Platzer M."/>
            <person name="Groth M."/>
            <person name="Szafranski K."/>
            <person name="Schliwa M."/>
        </authorList>
    </citation>
    <scope>NUCLEOTIDE SEQUENCE [LARGE SCALE GENOMIC DNA]</scope>
</reference>
<feature type="compositionally biased region" description="Basic and acidic residues" evidence="1">
    <location>
        <begin position="206"/>
        <end position="232"/>
    </location>
</feature>
<feature type="compositionally biased region" description="Polar residues" evidence="1">
    <location>
        <begin position="374"/>
        <end position="407"/>
    </location>
</feature>
<keyword evidence="2" id="KW-1133">Transmembrane helix</keyword>
<proteinExistence type="predicted"/>